<evidence type="ECO:0000259" key="1">
    <source>
        <dbReference type="Pfam" id="PF13649"/>
    </source>
</evidence>
<sequence length="207" mass="23370">MAEALPTYDNVAGNYYDKYNTRNPIARYLMNGFLSSFDELADKASTRDAYEVGCGEGNLSMRLHDRGWNVRGSDLEESSVAEANGQCEARDITHRFQTRSLFDLTAAEASAELVICCEVLEHVPQTERALAVLQSLANPYLLVSVPREPLWRALNMARGKYIRNMGNTPGHIQHWSSAAFLDLLRTKFSIVEIRKPLPWTMVLCRRA</sequence>
<reference evidence="3" key="1">
    <citation type="submission" date="2016-08" db="EMBL/GenBank/DDBJ databases">
        <authorList>
            <person name="Varghese N."/>
            <person name="Submissions Spin"/>
        </authorList>
    </citation>
    <scope>NUCLEOTIDE SEQUENCE [LARGE SCALE GENOMIC DNA]</scope>
    <source>
        <strain evidence="3">CCBAU 57015</strain>
    </source>
</reference>
<keyword evidence="3" id="KW-1185">Reference proteome</keyword>
<dbReference type="GO" id="GO:0008168">
    <property type="term" value="F:methyltransferase activity"/>
    <property type="evidence" value="ECO:0007669"/>
    <property type="project" value="UniProtKB-KW"/>
</dbReference>
<name>A0A1C3U5B8_9HYPH</name>
<dbReference type="Gene3D" id="3.40.50.150">
    <property type="entry name" value="Vaccinia Virus protein VP39"/>
    <property type="match status" value="1"/>
</dbReference>
<keyword evidence="2" id="KW-0489">Methyltransferase</keyword>
<dbReference type="OrthoDB" id="8772893at2"/>
<dbReference type="InterPro" id="IPR041698">
    <property type="entry name" value="Methyltransf_25"/>
</dbReference>
<evidence type="ECO:0000313" key="2">
    <source>
        <dbReference type="EMBL" id="SCB10656.1"/>
    </source>
</evidence>
<evidence type="ECO:0000313" key="3">
    <source>
        <dbReference type="Proteomes" id="UP000186228"/>
    </source>
</evidence>
<dbReference type="InterPro" id="IPR029063">
    <property type="entry name" value="SAM-dependent_MTases_sf"/>
</dbReference>
<dbReference type="SUPFAM" id="SSF53335">
    <property type="entry name" value="S-adenosyl-L-methionine-dependent methyltransferases"/>
    <property type="match status" value="1"/>
</dbReference>
<dbReference type="AlphaFoldDB" id="A0A1C3U5B8"/>
<proteinExistence type="predicted"/>
<gene>
    <name evidence="2" type="ORF">GA0061100_101729</name>
</gene>
<organism evidence="2 3">
    <name type="scientific">Rhizobium hainanense</name>
    <dbReference type="NCBI Taxonomy" id="52131"/>
    <lineage>
        <taxon>Bacteria</taxon>
        <taxon>Pseudomonadati</taxon>
        <taxon>Pseudomonadota</taxon>
        <taxon>Alphaproteobacteria</taxon>
        <taxon>Hyphomicrobiales</taxon>
        <taxon>Rhizobiaceae</taxon>
        <taxon>Rhizobium/Agrobacterium group</taxon>
        <taxon>Rhizobium</taxon>
    </lineage>
</organism>
<dbReference type="GO" id="GO:0032259">
    <property type="term" value="P:methylation"/>
    <property type="evidence" value="ECO:0007669"/>
    <property type="project" value="UniProtKB-KW"/>
</dbReference>
<keyword evidence="2" id="KW-0808">Transferase</keyword>
<dbReference type="STRING" id="52131.GA0061100_101729"/>
<dbReference type="Pfam" id="PF13649">
    <property type="entry name" value="Methyltransf_25"/>
    <property type="match status" value="1"/>
</dbReference>
<accession>A0A1C3U5B8</accession>
<feature type="domain" description="Methyltransferase" evidence="1">
    <location>
        <begin position="51"/>
        <end position="134"/>
    </location>
</feature>
<protein>
    <submittedName>
        <fullName evidence="2">Methyltransferase domain-containing protein</fullName>
    </submittedName>
</protein>
<dbReference type="RefSeq" id="WP_075851262.1">
    <property type="nucleotide sequence ID" value="NZ_FMAC01000001.1"/>
</dbReference>
<dbReference type="Proteomes" id="UP000186228">
    <property type="component" value="Unassembled WGS sequence"/>
</dbReference>
<dbReference type="EMBL" id="FMAC01000001">
    <property type="protein sequence ID" value="SCB10656.1"/>
    <property type="molecule type" value="Genomic_DNA"/>
</dbReference>